<proteinExistence type="predicted"/>
<dbReference type="EMBL" id="JARBJD010000035">
    <property type="protein sequence ID" value="KAK2958747.1"/>
    <property type="molecule type" value="Genomic_DNA"/>
</dbReference>
<feature type="chain" id="PRO_5046305538" evidence="1">
    <location>
        <begin position="17"/>
        <end position="428"/>
    </location>
</feature>
<evidence type="ECO:0000256" key="1">
    <source>
        <dbReference type="SAM" id="SignalP"/>
    </source>
</evidence>
<accession>A0ABQ9Y4T4</accession>
<dbReference type="InterPro" id="IPR029058">
    <property type="entry name" value="AB_hydrolase_fold"/>
</dbReference>
<feature type="signal peptide" evidence="1">
    <location>
        <begin position="1"/>
        <end position="16"/>
    </location>
</feature>
<dbReference type="InterPro" id="IPR003386">
    <property type="entry name" value="LACT/PDAT_acylTrfase"/>
</dbReference>
<sequence length="428" mass="48078">MTNIIGVLSFAVAVHCSFFDLPQPSEWLLNPGPNPTKNFTEREPIIELPGIGSSRLKYQFSKAHHSPKRSCPKKRTWARFWLTAQIIVPWELPCFVENARTHYNQTTHRFYNEKGVEVEPVDFGDLAGVENLFPPLHSFSIYEAMNKYLVKSGYTPNVDLFGAPFDFRLSIPSEMRQNGQYSTFKKLIERVHKTTGKRVHLIGHSLGGVFSHHFLSQEVTQEWKDEHIASLISLGTPFNGAPEAIASLIAPSDFGYGIDPTILYEALRGMAGLITMIPTEPAFESNTTIIKYGDLSFSSNNISKLLSLLGRTDILDARAFNLPFTTNKQHPNVTMHVLYSHRLLTPLTYALNATNPNAVPTITGVSDGDGTVPLASLLTMPTLWKTQTKTQKKLKLKPVKIYEFEGFSHSKMLVQREVWDNILSITSK</sequence>
<keyword evidence="3" id="KW-1185">Reference proteome</keyword>
<reference evidence="2 3" key="1">
    <citation type="journal article" date="2022" name="bioRxiv">
        <title>Genomics of Preaxostyla Flagellates Illuminates Evolutionary Transitions and the Path Towards Mitochondrial Loss.</title>
        <authorList>
            <person name="Novak L.V.F."/>
            <person name="Treitli S.C."/>
            <person name="Pyrih J."/>
            <person name="Halakuc P."/>
            <person name="Pipaliya S.V."/>
            <person name="Vacek V."/>
            <person name="Brzon O."/>
            <person name="Soukal P."/>
            <person name="Eme L."/>
            <person name="Dacks J.B."/>
            <person name="Karnkowska A."/>
            <person name="Elias M."/>
            <person name="Hampl V."/>
        </authorList>
    </citation>
    <scope>NUCLEOTIDE SEQUENCE [LARGE SCALE GENOMIC DNA]</scope>
    <source>
        <strain evidence="2">NAU3</strain>
        <tissue evidence="2">Gut</tissue>
    </source>
</reference>
<dbReference type="EC" id="2.3.1.43" evidence="2"/>
<evidence type="ECO:0000313" key="2">
    <source>
        <dbReference type="EMBL" id="KAK2958747.1"/>
    </source>
</evidence>
<keyword evidence="2" id="KW-0012">Acyltransferase</keyword>
<dbReference type="Gene3D" id="3.40.50.1820">
    <property type="entry name" value="alpha/beta hydrolase"/>
    <property type="match status" value="1"/>
</dbReference>
<dbReference type="PANTHER" id="PTHR11440">
    <property type="entry name" value="LECITHIN-CHOLESTEROL ACYLTRANSFERASE-RELATED"/>
    <property type="match status" value="1"/>
</dbReference>
<keyword evidence="1" id="KW-0732">Signal</keyword>
<organism evidence="2 3">
    <name type="scientific">Blattamonas nauphoetae</name>
    <dbReference type="NCBI Taxonomy" id="2049346"/>
    <lineage>
        <taxon>Eukaryota</taxon>
        <taxon>Metamonada</taxon>
        <taxon>Preaxostyla</taxon>
        <taxon>Oxymonadida</taxon>
        <taxon>Blattamonas</taxon>
    </lineage>
</organism>
<keyword evidence="2" id="KW-0808">Transferase</keyword>
<protein>
    <submittedName>
        <fullName evidence="2">Phosphatidylcholine-sterol acyltransferase</fullName>
        <ecNumber evidence="2">2.3.1.43</ecNumber>
    </submittedName>
</protein>
<name>A0ABQ9Y4T4_9EUKA</name>
<dbReference type="Pfam" id="PF02450">
    <property type="entry name" value="LCAT"/>
    <property type="match status" value="1"/>
</dbReference>
<gene>
    <name evidence="2" type="ORF">BLNAU_6250</name>
</gene>
<dbReference type="GO" id="GO:0004607">
    <property type="term" value="F:phosphatidylcholine-sterol O-acyltransferase activity"/>
    <property type="evidence" value="ECO:0007669"/>
    <property type="project" value="UniProtKB-EC"/>
</dbReference>
<dbReference type="Proteomes" id="UP001281761">
    <property type="component" value="Unassembled WGS sequence"/>
</dbReference>
<comment type="caution">
    <text evidence="2">The sequence shown here is derived from an EMBL/GenBank/DDBJ whole genome shotgun (WGS) entry which is preliminary data.</text>
</comment>
<dbReference type="SUPFAM" id="SSF53474">
    <property type="entry name" value="alpha/beta-Hydrolases"/>
    <property type="match status" value="1"/>
</dbReference>
<evidence type="ECO:0000313" key="3">
    <source>
        <dbReference type="Proteomes" id="UP001281761"/>
    </source>
</evidence>